<organism evidence="1 2">
    <name type="scientific">Marinobacter salinus</name>
    <dbReference type="NCBI Taxonomy" id="1874317"/>
    <lineage>
        <taxon>Bacteria</taxon>
        <taxon>Pseudomonadati</taxon>
        <taxon>Pseudomonadota</taxon>
        <taxon>Gammaproteobacteria</taxon>
        <taxon>Pseudomonadales</taxon>
        <taxon>Marinobacteraceae</taxon>
        <taxon>Marinobacter</taxon>
    </lineage>
</organism>
<dbReference type="KEGG" id="msq:BKP64_08715"/>
<evidence type="ECO:0000313" key="2">
    <source>
        <dbReference type="Proteomes" id="UP000177445"/>
    </source>
</evidence>
<dbReference type="OrthoDB" id="6357069at2"/>
<proteinExistence type="predicted"/>
<keyword evidence="2" id="KW-1185">Reference proteome</keyword>
<protein>
    <submittedName>
        <fullName evidence="1">Uncharacterized protein</fullName>
    </submittedName>
</protein>
<dbReference type="RefSeq" id="WP_070968615.1">
    <property type="nucleotide sequence ID" value="NZ_CP017715.1"/>
</dbReference>
<accession>A0A1D9GKS5</accession>
<sequence>MAVSFDKGFQLARGLILASALLAGQASALAPEHETRRLMLATEEAVAAENWAEAGEYLNRLQQLEGNKPADYFYYRGRVMYQAAHLNEAQSALESYVEQGGADGSHYQEALKLITGIEKARKERALAPQGGNSDSGKIALIEPAGDQKIASLRKLYLADSDREALTIHLNSLLEVAGWRQDQTIVQMDRPADVEYRVSAADSTINVQEIRRDTGGRVVRKTQSMSVYGVNPQVEWGCEAAAAACWIYDPRDGSRLLQLAVDREQAREVARTLGQLIRNLQAPADS</sequence>
<gene>
    <name evidence="1" type="ORF">BKP64_08715</name>
</gene>
<dbReference type="Proteomes" id="UP000177445">
    <property type="component" value="Chromosome"/>
</dbReference>
<dbReference type="AlphaFoldDB" id="A0A1D9GKS5"/>
<reference evidence="1 2" key="1">
    <citation type="submission" date="2016-10" db="EMBL/GenBank/DDBJ databases">
        <title>Marinobacter salinus sp. nov., a moderately halophilic bacterium isolated from a tidal flat environment.</title>
        <authorList>
            <person name="Park S.-J."/>
        </authorList>
    </citation>
    <scope>NUCLEOTIDE SEQUENCE [LARGE SCALE GENOMIC DNA]</scope>
    <source>
        <strain evidence="1 2">Hb8</strain>
    </source>
</reference>
<name>A0A1D9GKS5_9GAMM</name>
<evidence type="ECO:0000313" key="1">
    <source>
        <dbReference type="EMBL" id="AOY88238.1"/>
    </source>
</evidence>
<dbReference type="EMBL" id="CP017715">
    <property type="protein sequence ID" value="AOY88238.1"/>
    <property type="molecule type" value="Genomic_DNA"/>
</dbReference>